<evidence type="ECO:0000313" key="2">
    <source>
        <dbReference type="EMBL" id="PVG84399.1"/>
    </source>
</evidence>
<dbReference type="RefSeq" id="WP_116570530.1">
    <property type="nucleotide sequence ID" value="NZ_QDGZ01000001.1"/>
</dbReference>
<dbReference type="InterPro" id="IPR025159">
    <property type="entry name" value="AbiEi_N"/>
</dbReference>
<dbReference type="EMBL" id="QDGZ01000001">
    <property type="protein sequence ID" value="PVG84399.1"/>
    <property type="molecule type" value="Genomic_DNA"/>
</dbReference>
<name>A0A2T8FFC2_9ACTN</name>
<accession>A0A2T8FFC2</accession>
<dbReference type="Proteomes" id="UP000246018">
    <property type="component" value="Unassembled WGS sequence"/>
</dbReference>
<keyword evidence="3" id="KW-1185">Reference proteome</keyword>
<dbReference type="OrthoDB" id="5517693at2"/>
<dbReference type="Pfam" id="PF13338">
    <property type="entry name" value="AbiEi_4"/>
    <property type="match status" value="1"/>
</dbReference>
<comment type="caution">
    <text evidence="2">The sequence shown here is derived from an EMBL/GenBank/DDBJ whole genome shotgun (WGS) entry which is preliminary data.</text>
</comment>
<proteinExistence type="predicted"/>
<gene>
    <name evidence="2" type="ORF">DDE18_01920</name>
</gene>
<dbReference type="AlphaFoldDB" id="A0A2T8FFC2"/>
<evidence type="ECO:0000259" key="1">
    <source>
        <dbReference type="Pfam" id="PF13338"/>
    </source>
</evidence>
<reference evidence="2 3" key="1">
    <citation type="submission" date="2018-04" db="EMBL/GenBank/DDBJ databases">
        <title>Genome of Nocardioides gansuensis WSJ-1.</title>
        <authorList>
            <person name="Wu S."/>
            <person name="Wang G."/>
        </authorList>
    </citation>
    <scope>NUCLEOTIDE SEQUENCE [LARGE SCALE GENOMIC DNA]</scope>
    <source>
        <strain evidence="2 3">WSJ-1</strain>
    </source>
</reference>
<feature type="domain" description="AbiEi antitoxin N-terminal" evidence="1">
    <location>
        <begin position="4"/>
        <end position="49"/>
    </location>
</feature>
<organism evidence="2 3">
    <name type="scientific">Nocardioides gansuensis</name>
    <dbReference type="NCBI Taxonomy" id="2138300"/>
    <lineage>
        <taxon>Bacteria</taxon>
        <taxon>Bacillati</taxon>
        <taxon>Actinomycetota</taxon>
        <taxon>Actinomycetes</taxon>
        <taxon>Propionibacteriales</taxon>
        <taxon>Nocardioidaceae</taxon>
        <taxon>Nocardioides</taxon>
    </lineage>
</organism>
<evidence type="ECO:0000313" key="3">
    <source>
        <dbReference type="Proteomes" id="UP000246018"/>
    </source>
</evidence>
<sequence>MDARVRAAIAEGGELVTTRRLRELGIDPRLVAAAVRRGELVAVRRGIYTSAALWASWDEFRLRPIARIKAADLAITVPHVFSHDSSALLQELPLIDARRADVHITRERVLGSRTKFGIRHHGAPYDAADVCEIHGLQVLSIPRTVIDIAREHGYDAGLVAADGALRLGCTQAQLLAQLEVKTHWPGITVARAVVEDADIGAENAAETLARILVRELGVGAVETQFPVVTRRGVRWCDLRVGCHVFEFHGRLKVLAPEAGGVAEAAAAQVLWDERKRERDVTSPGLGLSNIYWEDFFEPARARAIKRLAEEYAVTRRRFGDVLPALLEEQARRLRGRRYPRFG</sequence>
<protein>
    <recommendedName>
        <fullName evidence="1">AbiEi antitoxin N-terminal domain-containing protein</fullName>
    </recommendedName>
</protein>